<name>A0A7T3FVL1_9EURY</name>
<protein>
    <recommendedName>
        <fullName evidence="2">fructose-bisphosphatase</fullName>
        <ecNumber evidence="2">3.1.3.11</ecNumber>
    </recommendedName>
</protein>
<evidence type="ECO:0000256" key="5">
    <source>
        <dbReference type="PIRSR" id="PIRSR600760-2"/>
    </source>
</evidence>
<dbReference type="GO" id="GO:0042132">
    <property type="term" value="F:fructose 1,6-bisphosphate 1-phosphatase activity"/>
    <property type="evidence" value="ECO:0007669"/>
    <property type="project" value="UniProtKB-EC"/>
</dbReference>
<dbReference type="PANTHER" id="PTHR20854">
    <property type="entry name" value="INOSITOL MONOPHOSPHATASE"/>
    <property type="match status" value="1"/>
</dbReference>
<reference evidence="6 7" key="1">
    <citation type="submission" date="2020-12" db="EMBL/GenBank/DDBJ databases">
        <title>Halosimplex halophilum sp. nov. and Halosimplex salinum sp. nov., two new members of the genus Halosimplex.</title>
        <authorList>
            <person name="Cui H.L."/>
        </authorList>
    </citation>
    <scope>NUCLEOTIDE SEQUENCE [LARGE SCALE GENOMIC DNA]</scope>
    <source>
        <strain evidence="6 7">YGH94</strain>
    </source>
</reference>
<evidence type="ECO:0000313" key="7">
    <source>
        <dbReference type="Proteomes" id="UP000595001"/>
    </source>
</evidence>
<dbReference type="GO" id="GO:0008934">
    <property type="term" value="F:inositol monophosphate 1-phosphatase activity"/>
    <property type="evidence" value="ECO:0007669"/>
    <property type="project" value="TreeGrafter"/>
</dbReference>
<comment type="similarity">
    <text evidence="4">Belongs to the inositol monophosphatase superfamily. FBPase class 4 family.</text>
</comment>
<evidence type="ECO:0000256" key="3">
    <source>
        <dbReference type="ARBA" id="ARBA00023277"/>
    </source>
</evidence>
<dbReference type="SUPFAM" id="SSF56655">
    <property type="entry name" value="Carbohydrate phosphatase"/>
    <property type="match status" value="1"/>
</dbReference>
<feature type="binding site" evidence="5">
    <location>
        <position position="102"/>
    </location>
    <ligand>
        <name>Mg(2+)</name>
        <dbReference type="ChEBI" id="CHEBI:18420"/>
        <label>1</label>
        <note>catalytic</note>
    </ligand>
</feature>
<keyword evidence="5" id="KW-0460">Magnesium</keyword>
<evidence type="ECO:0000256" key="1">
    <source>
        <dbReference type="ARBA" id="ARBA00001273"/>
    </source>
</evidence>
<dbReference type="AlphaFoldDB" id="A0A7T3FVL1"/>
<dbReference type="EC" id="3.1.3.11" evidence="2"/>
<feature type="binding site" evidence="5">
    <location>
        <position position="104"/>
    </location>
    <ligand>
        <name>Mg(2+)</name>
        <dbReference type="ChEBI" id="CHEBI:18420"/>
        <label>1</label>
        <note>catalytic</note>
    </ligand>
</feature>
<dbReference type="Proteomes" id="UP000595001">
    <property type="component" value="Chromosome"/>
</dbReference>
<dbReference type="GO" id="GO:0007165">
    <property type="term" value="P:signal transduction"/>
    <property type="evidence" value="ECO:0007669"/>
    <property type="project" value="TreeGrafter"/>
</dbReference>
<comment type="catalytic activity">
    <reaction evidence="1">
        <text>beta-D-fructose 1,6-bisphosphate + H2O = beta-D-fructose 6-phosphate + phosphate</text>
        <dbReference type="Rhea" id="RHEA:11064"/>
        <dbReference type="ChEBI" id="CHEBI:15377"/>
        <dbReference type="ChEBI" id="CHEBI:32966"/>
        <dbReference type="ChEBI" id="CHEBI:43474"/>
        <dbReference type="ChEBI" id="CHEBI:57634"/>
        <dbReference type="EC" id="3.1.3.11"/>
    </reaction>
</comment>
<comment type="cofactor">
    <cofactor evidence="5">
        <name>Mg(2+)</name>
        <dbReference type="ChEBI" id="CHEBI:18420"/>
    </cofactor>
</comment>
<keyword evidence="7" id="KW-1185">Reference proteome</keyword>
<keyword evidence="3" id="KW-0119">Carbohydrate metabolism</keyword>
<organism evidence="6 7">
    <name type="scientific">Halosimplex litoreum</name>
    <dbReference type="NCBI Taxonomy" id="1198301"/>
    <lineage>
        <taxon>Archaea</taxon>
        <taxon>Methanobacteriati</taxon>
        <taxon>Methanobacteriota</taxon>
        <taxon>Stenosarchaea group</taxon>
        <taxon>Halobacteria</taxon>
        <taxon>Halobacteriales</taxon>
        <taxon>Haloarculaceae</taxon>
        <taxon>Halosimplex</taxon>
    </lineage>
</organism>
<dbReference type="Pfam" id="PF00459">
    <property type="entry name" value="Inositol_P"/>
    <property type="match status" value="1"/>
</dbReference>
<dbReference type="KEGG" id="hlt:I7X12_11150"/>
<dbReference type="Gene3D" id="3.30.540.10">
    <property type="entry name" value="Fructose-1,6-Bisphosphatase, subunit A, domain 1"/>
    <property type="match status" value="1"/>
</dbReference>
<dbReference type="RefSeq" id="WP_198060160.1">
    <property type="nucleotide sequence ID" value="NZ_CP065856.1"/>
</dbReference>
<evidence type="ECO:0000256" key="4">
    <source>
        <dbReference type="ARBA" id="ARBA00038103"/>
    </source>
</evidence>
<keyword evidence="5" id="KW-0479">Metal-binding</keyword>
<dbReference type="PRINTS" id="PR00377">
    <property type="entry name" value="IMPHPHTASES"/>
</dbReference>
<feature type="binding site" evidence="5">
    <location>
        <position position="105"/>
    </location>
    <ligand>
        <name>Mg(2+)</name>
        <dbReference type="ChEBI" id="CHEBI:18420"/>
        <label>1</label>
        <note>catalytic</note>
    </ligand>
</feature>
<proteinExistence type="inferred from homology"/>
<dbReference type="GO" id="GO:0006020">
    <property type="term" value="P:inositol metabolic process"/>
    <property type="evidence" value="ECO:0007669"/>
    <property type="project" value="TreeGrafter"/>
</dbReference>
<feature type="binding site" evidence="5">
    <location>
        <position position="86"/>
    </location>
    <ligand>
        <name>Mg(2+)</name>
        <dbReference type="ChEBI" id="CHEBI:18420"/>
        <label>1</label>
        <note>catalytic</note>
    </ligand>
</feature>
<dbReference type="GO" id="GO:0046872">
    <property type="term" value="F:metal ion binding"/>
    <property type="evidence" value="ECO:0007669"/>
    <property type="project" value="UniProtKB-KW"/>
</dbReference>
<dbReference type="EMBL" id="CP065856">
    <property type="protein sequence ID" value="QPV61327.1"/>
    <property type="molecule type" value="Genomic_DNA"/>
</dbReference>
<gene>
    <name evidence="6" type="ORF">I7X12_11150</name>
</gene>
<accession>A0A7T3FVL1</accession>
<dbReference type="OrthoDB" id="58111at2157"/>
<evidence type="ECO:0000256" key="2">
    <source>
        <dbReference type="ARBA" id="ARBA00013093"/>
    </source>
</evidence>
<dbReference type="InterPro" id="IPR000760">
    <property type="entry name" value="Inositol_monophosphatase-like"/>
</dbReference>
<dbReference type="GeneID" id="60589057"/>
<sequence>MPDDSAGADTGATDADVAAIGADALADTAVRAVEAGGDYLREAFADGATPADYTATDVKAEADREAERRVLDAIADAHPDHRVSAEESGDHDGDGDYRWVVDALDGTNNFAAGIPTFGVAATACERSGPGGPENEPVATAVHVPMLGDTYVAERGNGVRHDGDPVEVTDGATLPPAKATVATIVGPEVVSGGAERREWDAVVDAVAEVPKRVVETWAPVVYWGLLARGKLEGFVCYYPAEREQVAGSLLALEAGAVARAEGPLTVFGADREIRDALFDAATDAL</sequence>
<dbReference type="PANTHER" id="PTHR20854:SF4">
    <property type="entry name" value="INOSITOL-1-MONOPHOSPHATASE-RELATED"/>
    <property type="match status" value="1"/>
</dbReference>
<evidence type="ECO:0000313" key="6">
    <source>
        <dbReference type="EMBL" id="QPV61327.1"/>
    </source>
</evidence>